<feature type="region of interest" description="Disordered" evidence="1">
    <location>
        <begin position="16"/>
        <end position="37"/>
    </location>
</feature>
<accession>A0A0D2MG27</accession>
<reference evidence="2 3" key="1">
    <citation type="journal article" date="2013" name="BMC Genomics">
        <title>Reconstruction of the lipid metabolism for the microalga Monoraphidium neglectum from its genome sequence reveals characteristics suitable for biofuel production.</title>
        <authorList>
            <person name="Bogen C."/>
            <person name="Al-Dilaimi A."/>
            <person name="Albersmeier A."/>
            <person name="Wichmann J."/>
            <person name="Grundmann M."/>
            <person name="Rupp O."/>
            <person name="Lauersen K.J."/>
            <person name="Blifernez-Klassen O."/>
            <person name="Kalinowski J."/>
            <person name="Goesmann A."/>
            <person name="Mussgnug J.H."/>
            <person name="Kruse O."/>
        </authorList>
    </citation>
    <scope>NUCLEOTIDE SEQUENCE [LARGE SCALE GENOMIC DNA]</scope>
    <source>
        <strain evidence="2 3">SAG 48.87</strain>
    </source>
</reference>
<dbReference type="RefSeq" id="XP_013898661.1">
    <property type="nucleotide sequence ID" value="XM_014043207.1"/>
</dbReference>
<evidence type="ECO:0000313" key="2">
    <source>
        <dbReference type="EMBL" id="KIY99641.1"/>
    </source>
</evidence>
<keyword evidence="3" id="KW-1185">Reference proteome</keyword>
<protein>
    <submittedName>
        <fullName evidence="2">Uncharacterized protein</fullName>
    </submittedName>
</protein>
<dbReference type="OrthoDB" id="5562676at2759"/>
<dbReference type="AlphaFoldDB" id="A0A0D2MG27"/>
<evidence type="ECO:0000313" key="3">
    <source>
        <dbReference type="Proteomes" id="UP000054498"/>
    </source>
</evidence>
<evidence type="ECO:0000256" key="1">
    <source>
        <dbReference type="SAM" id="MobiDB-lite"/>
    </source>
</evidence>
<dbReference type="Proteomes" id="UP000054498">
    <property type="component" value="Unassembled WGS sequence"/>
</dbReference>
<dbReference type="EMBL" id="KK101786">
    <property type="protein sequence ID" value="KIY99641.1"/>
    <property type="molecule type" value="Genomic_DNA"/>
</dbReference>
<gene>
    <name evidence="2" type="ORF">MNEG_8324</name>
</gene>
<name>A0A0D2MG27_9CHLO</name>
<dbReference type="GeneID" id="25741200"/>
<proteinExistence type="predicted"/>
<sequence>MQRGWEGWASRLGVRPSAAAAASGQGEHASTGAASPPVEFVYGRVSADSDDEAVDIY</sequence>
<organism evidence="2 3">
    <name type="scientific">Monoraphidium neglectum</name>
    <dbReference type="NCBI Taxonomy" id="145388"/>
    <lineage>
        <taxon>Eukaryota</taxon>
        <taxon>Viridiplantae</taxon>
        <taxon>Chlorophyta</taxon>
        <taxon>core chlorophytes</taxon>
        <taxon>Chlorophyceae</taxon>
        <taxon>CS clade</taxon>
        <taxon>Sphaeropleales</taxon>
        <taxon>Selenastraceae</taxon>
        <taxon>Monoraphidium</taxon>
    </lineage>
</organism>
<dbReference type="KEGG" id="mng:MNEG_8324"/>
<feature type="non-terminal residue" evidence="2">
    <location>
        <position position="57"/>
    </location>
</feature>